<reference evidence="2 3" key="2">
    <citation type="submission" date="2018-10" db="EMBL/GenBank/DDBJ databases">
        <authorList>
            <consortium name="Pathogen Informatics"/>
        </authorList>
    </citation>
    <scope>NUCLEOTIDE SEQUENCE [LARGE SCALE GENOMIC DNA]</scope>
</reference>
<dbReference type="AlphaFoldDB" id="A0A0N4USW5"/>
<dbReference type="Proteomes" id="UP000274131">
    <property type="component" value="Unassembled WGS sequence"/>
</dbReference>
<evidence type="ECO:0000313" key="2">
    <source>
        <dbReference type="EMBL" id="VDD85037.1"/>
    </source>
</evidence>
<organism evidence="4">
    <name type="scientific">Enterobius vermicularis</name>
    <name type="common">Human pinworm</name>
    <dbReference type="NCBI Taxonomy" id="51028"/>
    <lineage>
        <taxon>Eukaryota</taxon>
        <taxon>Metazoa</taxon>
        <taxon>Ecdysozoa</taxon>
        <taxon>Nematoda</taxon>
        <taxon>Chromadorea</taxon>
        <taxon>Rhabditida</taxon>
        <taxon>Spirurina</taxon>
        <taxon>Oxyuridomorpha</taxon>
        <taxon>Oxyuroidea</taxon>
        <taxon>Oxyuridae</taxon>
        <taxon>Enterobius</taxon>
    </lineage>
</organism>
<gene>
    <name evidence="2" type="ORF">EVEC_LOCUS180</name>
</gene>
<feature type="region of interest" description="Disordered" evidence="1">
    <location>
        <begin position="233"/>
        <end position="254"/>
    </location>
</feature>
<evidence type="ECO:0000313" key="4">
    <source>
        <dbReference type="WBParaSite" id="EVEC_0000025601-mRNA-1"/>
    </source>
</evidence>
<name>A0A0N4USW5_ENTVE</name>
<evidence type="ECO:0000256" key="1">
    <source>
        <dbReference type="SAM" id="MobiDB-lite"/>
    </source>
</evidence>
<dbReference type="EMBL" id="UXUI01000119">
    <property type="protein sequence ID" value="VDD85037.1"/>
    <property type="molecule type" value="Genomic_DNA"/>
</dbReference>
<reference evidence="4" key="1">
    <citation type="submission" date="2017-02" db="UniProtKB">
        <authorList>
            <consortium name="WormBaseParasite"/>
        </authorList>
    </citation>
    <scope>IDENTIFICATION</scope>
</reference>
<dbReference type="WBParaSite" id="EVEC_0000025601-mRNA-1">
    <property type="protein sequence ID" value="EVEC_0000025601-mRNA-1"/>
    <property type="gene ID" value="EVEC_0000025601"/>
</dbReference>
<keyword evidence="3" id="KW-1185">Reference proteome</keyword>
<proteinExistence type="predicted"/>
<evidence type="ECO:0000313" key="3">
    <source>
        <dbReference type="Proteomes" id="UP000274131"/>
    </source>
</evidence>
<sequence length="254" mass="28823">MKTNQKKAGIEKIKATIKELGESGVKTTQSNVAQTLGISRQSVSKTLAYNNESNEKYRLSEDELAMFVGQLKSMDTAAKTINELKEVVGYPRTAQSFYKLLCKHEIPFDDSRFASAQRSKARPGGTRHKLINLKEDKKKRAAAQVQGRREDEALEEQKHQKDLEDVTSTFEMPLLLKAAELAGWKPTNREESMRKQAEGATLFLMSLATESKHKSCMELITQLIAMDAMNSNYEPEPQREKRPSPFLIRRPTMR</sequence>
<protein>
    <submittedName>
        <fullName evidence="4">HTH psq-type domain-containing protein</fullName>
    </submittedName>
</protein>
<accession>A0A0N4USW5</accession>